<name>A0ABV9MW47_9ENTE</name>
<dbReference type="EMBL" id="JBHSGS010000018">
    <property type="protein sequence ID" value="MFC4718853.1"/>
    <property type="molecule type" value="Genomic_DNA"/>
</dbReference>
<evidence type="ECO:0008006" key="3">
    <source>
        <dbReference type="Google" id="ProtNLM"/>
    </source>
</evidence>
<accession>A0ABV9MW47</accession>
<dbReference type="Proteomes" id="UP001595969">
    <property type="component" value="Unassembled WGS sequence"/>
</dbReference>
<dbReference type="RefSeq" id="WP_204654131.1">
    <property type="nucleotide sequence ID" value="NZ_JAFBFD010000020.1"/>
</dbReference>
<comment type="caution">
    <text evidence="1">The sequence shown here is derived from an EMBL/GenBank/DDBJ whole genome shotgun (WGS) entry which is preliminary data.</text>
</comment>
<keyword evidence="2" id="KW-1185">Reference proteome</keyword>
<evidence type="ECO:0000313" key="2">
    <source>
        <dbReference type="Proteomes" id="UP001595969"/>
    </source>
</evidence>
<organism evidence="1 2">
    <name type="scientific">Enterococcus lemanii</name>
    <dbReference type="NCBI Taxonomy" id="1159752"/>
    <lineage>
        <taxon>Bacteria</taxon>
        <taxon>Bacillati</taxon>
        <taxon>Bacillota</taxon>
        <taxon>Bacilli</taxon>
        <taxon>Lactobacillales</taxon>
        <taxon>Enterococcaceae</taxon>
        <taxon>Enterococcus</taxon>
    </lineage>
</organism>
<reference evidence="2" key="1">
    <citation type="journal article" date="2019" name="Int. J. Syst. Evol. Microbiol.">
        <title>The Global Catalogue of Microorganisms (GCM) 10K type strain sequencing project: providing services to taxonomists for standard genome sequencing and annotation.</title>
        <authorList>
            <consortium name="The Broad Institute Genomics Platform"/>
            <consortium name="The Broad Institute Genome Sequencing Center for Infectious Disease"/>
            <person name="Wu L."/>
            <person name="Ma J."/>
        </authorList>
    </citation>
    <scope>NUCLEOTIDE SEQUENCE [LARGE SCALE GENOMIC DNA]</scope>
    <source>
        <strain evidence="2">CGMCC 1.19032</strain>
    </source>
</reference>
<protein>
    <recommendedName>
        <fullName evidence="3">Apea-like HEPN domain-containing protein</fullName>
    </recommendedName>
</protein>
<proteinExistence type="predicted"/>
<evidence type="ECO:0000313" key="1">
    <source>
        <dbReference type="EMBL" id="MFC4718853.1"/>
    </source>
</evidence>
<gene>
    <name evidence="1" type="ORF">ACFO5I_03725</name>
</gene>
<sequence>MIIREEDLFVLESEEEGKIISKSTLLIPFSNLNLTAYVSNEEKLSPIEDAVLRLYGIDVEKFNINRASNLLAVPTDDIQNSYLNLLQKEYIDYLTKGLTDDGRKYIFNRKINNRVKKDFNLVVNKITGELSYQEEASYIRFKDKQKSYFNSIYEDEQFYDVDLSLEKIRPIWKYRKNMGDNRYKGELLEVLTAEEKGTVYRKFNIYYFLNKQNNVEIRAYYRTERNRILEQFILEKESANSLITSNKYDYFFETNVLVNKKNYSESYDEINSNNKTFKSYTFLSDVKEKVDIFFPLTQFLMLDEDLSDFIEMLCESKKTINIFVSGIEEVDNRQKSSITKLKKLSKKYKKLNMYSSNKYSPQTFIIDDVYGLYFSPTVVPISLSATSSKAVLLNQEELTSKQIAYLKNEIIEKSCKKLDIPEDFNLKATSSKIFNLMEEVDSLFSTIGFNWFERGNRADIEELFLGIEPTNDEAAFESFTTKLCIKIVENFKKTTSKIKNKRYFDNDFKREYPDLSEALNRIRVYRNSYSHDEFNKFIAEISYEIIPSDFDNYCSVTLENVFEYKQFKMINGLYLALKATKKKLKVNEDNPF</sequence>